<reference evidence="3 4" key="1">
    <citation type="submission" date="2022-01" db="EMBL/GenBank/DDBJ databases">
        <title>Collection of gut derived symbiotic bacterial strains cultured from healthy donors.</title>
        <authorList>
            <person name="Lin H."/>
            <person name="Kohout C."/>
            <person name="Waligurski E."/>
            <person name="Pamer E.G."/>
        </authorList>
    </citation>
    <scope>NUCLEOTIDE SEQUENCE [LARGE SCALE GENOMIC DNA]</scope>
    <source>
        <strain evidence="3 4">DFI.7.58</strain>
    </source>
</reference>
<keyword evidence="1" id="KW-0238">DNA-binding</keyword>
<evidence type="ECO:0000313" key="4">
    <source>
        <dbReference type="Proteomes" id="UP001298681"/>
    </source>
</evidence>
<evidence type="ECO:0000256" key="1">
    <source>
        <dbReference type="ARBA" id="ARBA00023125"/>
    </source>
</evidence>
<dbReference type="Gene3D" id="1.10.260.40">
    <property type="entry name" value="lambda repressor-like DNA-binding domains"/>
    <property type="match status" value="1"/>
</dbReference>
<feature type="domain" description="HTH cro/C1-type" evidence="2">
    <location>
        <begin position="7"/>
        <end position="62"/>
    </location>
</feature>
<proteinExistence type="predicted"/>
<dbReference type="EMBL" id="JAKNHQ010000025">
    <property type="protein sequence ID" value="MCG4611880.1"/>
    <property type="molecule type" value="Genomic_DNA"/>
</dbReference>
<evidence type="ECO:0000313" key="3">
    <source>
        <dbReference type="EMBL" id="MCG4611880.1"/>
    </source>
</evidence>
<protein>
    <submittedName>
        <fullName evidence="3">Helix-turn-helix domain-containing protein</fullName>
    </submittedName>
</protein>
<keyword evidence="4" id="KW-1185">Reference proteome</keyword>
<dbReference type="InterPro" id="IPR001387">
    <property type="entry name" value="Cro/C1-type_HTH"/>
</dbReference>
<dbReference type="PANTHER" id="PTHR46558:SF11">
    <property type="entry name" value="HTH-TYPE TRANSCRIPTIONAL REGULATOR XRE"/>
    <property type="match status" value="1"/>
</dbReference>
<dbReference type="SMART" id="SM00530">
    <property type="entry name" value="HTH_XRE"/>
    <property type="match status" value="1"/>
</dbReference>
<dbReference type="SUPFAM" id="SSF47413">
    <property type="entry name" value="lambda repressor-like DNA-binding domains"/>
    <property type="match status" value="1"/>
</dbReference>
<dbReference type="PANTHER" id="PTHR46558">
    <property type="entry name" value="TRACRIPTIONAL REGULATORY PROTEIN-RELATED-RELATED"/>
    <property type="match status" value="1"/>
</dbReference>
<accession>A0ABS9MM36</accession>
<dbReference type="InterPro" id="IPR010982">
    <property type="entry name" value="Lambda_DNA-bd_dom_sf"/>
</dbReference>
<gene>
    <name evidence="3" type="ORF">L0P57_13165</name>
</gene>
<dbReference type="CDD" id="cd00093">
    <property type="entry name" value="HTH_XRE"/>
    <property type="match status" value="1"/>
</dbReference>
<comment type="caution">
    <text evidence="3">The sequence shown here is derived from an EMBL/GenBank/DDBJ whole genome shotgun (WGS) entry which is preliminary data.</text>
</comment>
<evidence type="ECO:0000259" key="2">
    <source>
        <dbReference type="PROSITE" id="PS50943"/>
    </source>
</evidence>
<organism evidence="3 4">
    <name type="scientific">Anaeromassilibacillus senegalensis</name>
    <dbReference type="NCBI Taxonomy" id="1673717"/>
    <lineage>
        <taxon>Bacteria</taxon>
        <taxon>Bacillati</taxon>
        <taxon>Bacillota</taxon>
        <taxon>Clostridia</taxon>
        <taxon>Eubacteriales</taxon>
        <taxon>Acutalibacteraceae</taxon>
        <taxon>Anaeromassilibacillus</taxon>
    </lineage>
</organism>
<dbReference type="RefSeq" id="WP_087230631.1">
    <property type="nucleotide sequence ID" value="NZ_JAKNHQ010000025.1"/>
</dbReference>
<sequence length="114" mass="12877">MEVGKRIRALRTARGLTQEELGKLLGVKKAAVQKYENGSVENLKRATVLKLSEIFDVSPSYLMGFDEIDTAKAEKIDGVYLNLARTAQNLDLDPEDLELIMQTVVQLKRRNEQK</sequence>
<dbReference type="PROSITE" id="PS50943">
    <property type="entry name" value="HTH_CROC1"/>
    <property type="match status" value="1"/>
</dbReference>
<name>A0ABS9MM36_9FIRM</name>
<dbReference type="Pfam" id="PF01381">
    <property type="entry name" value="HTH_3"/>
    <property type="match status" value="1"/>
</dbReference>
<dbReference type="Proteomes" id="UP001298681">
    <property type="component" value="Unassembled WGS sequence"/>
</dbReference>